<name>A0A9Q1IW41_SYNKA</name>
<dbReference type="AlphaFoldDB" id="A0A9Q1IW41"/>
<feature type="compositionally biased region" description="Basic and acidic residues" evidence="1">
    <location>
        <begin position="16"/>
        <end position="25"/>
    </location>
</feature>
<accession>A0A9Q1IW41</accession>
<evidence type="ECO:0000313" key="2">
    <source>
        <dbReference type="EMBL" id="KAJ8355496.1"/>
    </source>
</evidence>
<proteinExistence type="predicted"/>
<reference evidence="2" key="1">
    <citation type="journal article" date="2023" name="Science">
        <title>Genome structures resolve the early diversification of teleost fishes.</title>
        <authorList>
            <person name="Parey E."/>
            <person name="Louis A."/>
            <person name="Montfort J."/>
            <person name="Bouchez O."/>
            <person name="Roques C."/>
            <person name="Iampietro C."/>
            <person name="Lluch J."/>
            <person name="Castinel A."/>
            <person name="Donnadieu C."/>
            <person name="Desvignes T."/>
            <person name="Floi Bucao C."/>
            <person name="Jouanno E."/>
            <person name="Wen M."/>
            <person name="Mejri S."/>
            <person name="Dirks R."/>
            <person name="Jansen H."/>
            <person name="Henkel C."/>
            <person name="Chen W.J."/>
            <person name="Zahm M."/>
            <person name="Cabau C."/>
            <person name="Klopp C."/>
            <person name="Thompson A.W."/>
            <person name="Robinson-Rechavi M."/>
            <person name="Braasch I."/>
            <person name="Lecointre G."/>
            <person name="Bobe J."/>
            <person name="Postlethwait J.H."/>
            <person name="Berthelot C."/>
            <person name="Roest Crollius H."/>
            <person name="Guiguen Y."/>
        </authorList>
    </citation>
    <scope>NUCLEOTIDE SEQUENCE</scope>
    <source>
        <strain evidence="2">WJC10195</strain>
    </source>
</reference>
<organism evidence="2 3">
    <name type="scientific">Synaphobranchus kaupii</name>
    <name type="common">Kaup's arrowtooth eel</name>
    <dbReference type="NCBI Taxonomy" id="118154"/>
    <lineage>
        <taxon>Eukaryota</taxon>
        <taxon>Metazoa</taxon>
        <taxon>Chordata</taxon>
        <taxon>Craniata</taxon>
        <taxon>Vertebrata</taxon>
        <taxon>Euteleostomi</taxon>
        <taxon>Actinopterygii</taxon>
        <taxon>Neopterygii</taxon>
        <taxon>Teleostei</taxon>
        <taxon>Anguilliformes</taxon>
        <taxon>Synaphobranchidae</taxon>
        <taxon>Synaphobranchus</taxon>
    </lineage>
</organism>
<gene>
    <name evidence="2" type="ORF">SKAU_G00182900</name>
</gene>
<protein>
    <submittedName>
        <fullName evidence="2">Uncharacterized protein</fullName>
    </submittedName>
</protein>
<keyword evidence="3" id="KW-1185">Reference proteome</keyword>
<sequence>MLARRIRVPPTLSTRLHGELPRAAEKGVSAGEETDPLASWPNSAERYLSPHPHAFQRRLAPACGTGARGLRECRARDAGGLFVFTVLYYTKKDTKKRDTLKEPQSLSLLARGKLQMMLHLAKTGGASLNIQTGRQKNAPITDGLFTWDATTDQYRDSWGVFVRRGLYHFLSPRVTG</sequence>
<dbReference type="EMBL" id="JAINUF010000006">
    <property type="protein sequence ID" value="KAJ8355496.1"/>
    <property type="molecule type" value="Genomic_DNA"/>
</dbReference>
<comment type="caution">
    <text evidence="2">The sequence shown here is derived from an EMBL/GenBank/DDBJ whole genome shotgun (WGS) entry which is preliminary data.</text>
</comment>
<dbReference type="Proteomes" id="UP001152622">
    <property type="component" value="Chromosome 6"/>
</dbReference>
<feature type="region of interest" description="Disordered" evidence="1">
    <location>
        <begin position="13"/>
        <end position="36"/>
    </location>
</feature>
<evidence type="ECO:0000313" key="3">
    <source>
        <dbReference type="Proteomes" id="UP001152622"/>
    </source>
</evidence>
<evidence type="ECO:0000256" key="1">
    <source>
        <dbReference type="SAM" id="MobiDB-lite"/>
    </source>
</evidence>